<dbReference type="Gene3D" id="3.40.630.30">
    <property type="match status" value="1"/>
</dbReference>
<reference evidence="2" key="2">
    <citation type="journal article" date="2018" name="Genome Biol.">
        <title>SKESA: strategic k-mer extension for scrupulous assemblies.</title>
        <authorList>
            <person name="Souvorov A."/>
            <person name="Agarwala R."/>
            <person name="Lipman D.J."/>
        </authorList>
    </citation>
    <scope>NUCLEOTIDE SEQUENCE</scope>
    <source>
        <strain evidence="2">BCW_3452</strain>
    </source>
</reference>
<dbReference type="EMBL" id="DACRBY010000016">
    <property type="protein sequence ID" value="HAS8540841.1"/>
    <property type="molecule type" value="Genomic_DNA"/>
</dbReference>
<gene>
    <name evidence="4" type="ORF">AL548_013915</name>
    <name evidence="2" type="ORF">I7730_13715</name>
    <name evidence="3" type="ORF">J0J18_11965</name>
</gene>
<proteinExistence type="predicted"/>
<evidence type="ECO:0000259" key="1">
    <source>
        <dbReference type="PROSITE" id="PS51186"/>
    </source>
</evidence>
<sequence length="155" mass="17904">MIAIKPTKLRDFASLMQLDVHEEQKGFFKPFEQAYQKRHKSEAFFTIYSDSSTVGYLVIDKGFSQHAPFAKRHELGLNYLMIDRQYQRQGIGTEALKKLFVYAYTIDPESNSLCLTVPNSHKTANEFFLSAGFTNTDKVIYGEVEKEWILRHPLG</sequence>
<protein>
    <submittedName>
        <fullName evidence="2 4">N-acetyltransferase</fullName>
    </submittedName>
</protein>
<dbReference type="InterPro" id="IPR016181">
    <property type="entry name" value="Acyl_CoA_acyltransferase"/>
</dbReference>
<dbReference type="AlphaFoldDB" id="A0A087I7M3"/>
<dbReference type="Proteomes" id="UP000664056">
    <property type="component" value="Unassembled WGS sequence"/>
</dbReference>
<feature type="domain" description="N-acetyltransferase" evidence="1">
    <location>
        <begin position="2"/>
        <end position="155"/>
    </location>
</feature>
<keyword evidence="2" id="KW-0808">Transferase</keyword>
<dbReference type="OrthoDB" id="8304386at2"/>
<evidence type="ECO:0000313" key="5">
    <source>
        <dbReference type="Proteomes" id="UP000054370"/>
    </source>
</evidence>
<name>A0A087I7M3_VIBVL</name>
<dbReference type="GO" id="GO:0016747">
    <property type="term" value="F:acyltransferase activity, transferring groups other than amino-acyl groups"/>
    <property type="evidence" value="ECO:0007669"/>
    <property type="project" value="InterPro"/>
</dbReference>
<evidence type="ECO:0000313" key="6">
    <source>
        <dbReference type="Proteomes" id="UP000863257"/>
    </source>
</evidence>
<keyword evidence="5" id="KW-1185">Reference proteome</keyword>
<evidence type="ECO:0000313" key="4">
    <source>
        <dbReference type="EMBL" id="PNM67352.1"/>
    </source>
</evidence>
<dbReference type="InterPro" id="IPR000182">
    <property type="entry name" value="GNAT_dom"/>
</dbReference>
<dbReference type="RefSeq" id="WP_038964189.1">
    <property type="nucleotide sequence ID" value="NZ_CP014636.1"/>
</dbReference>
<dbReference type="EMBL" id="JAFKOQ010000006">
    <property type="protein sequence ID" value="MBN8122450.1"/>
    <property type="molecule type" value="Genomic_DNA"/>
</dbReference>
<dbReference type="Proteomes" id="UP000863257">
    <property type="component" value="Unassembled WGS sequence"/>
</dbReference>
<accession>A0A087I7M3</accession>
<reference evidence="2" key="3">
    <citation type="submission" date="2019-01" db="EMBL/GenBank/DDBJ databases">
        <authorList>
            <consortium name="NCBI Pathogen Detection Project"/>
        </authorList>
    </citation>
    <scope>NUCLEOTIDE SEQUENCE</scope>
    <source>
        <strain evidence="2">BCW_3452</strain>
    </source>
</reference>
<dbReference type="EMBL" id="LOSH02000004">
    <property type="protein sequence ID" value="PNM67352.1"/>
    <property type="molecule type" value="Genomic_DNA"/>
</dbReference>
<evidence type="ECO:0000313" key="2">
    <source>
        <dbReference type="EMBL" id="HAS8540841.1"/>
    </source>
</evidence>
<comment type="caution">
    <text evidence="2">The sequence shown here is derived from an EMBL/GenBank/DDBJ whole genome shotgun (WGS) entry which is preliminary data.</text>
</comment>
<dbReference type="CDD" id="cd04301">
    <property type="entry name" value="NAT_SF"/>
    <property type="match status" value="1"/>
</dbReference>
<reference evidence="4 5" key="1">
    <citation type="submission" date="2017-12" db="EMBL/GenBank/DDBJ databases">
        <title>FDA dAtabase for Regulatory Grade micrObial Sequences (FDA-ARGOS): Supporting development and validation of Infectious Disease Dx tests.</title>
        <authorList>
            <person name="Hoffmann M."/>
            <person name="Allard M."/>
            <person name="Evans P."/>
            <person name="Brown E."/>
            <person name="Tallon L.J."/>
            <person name="Sadzewicz L."/>
            <person name="Sengamalay N."/>
            <person name="Ott S."/>
            <person name="Godinez A."/>
            <person name="Nagaraj S."/>
            <person name="Vavikolanu K."/>
            <person name="Aluvathingal J."/>
            <person name="Nadendla S."/>
            <person name="Hobson J."/>
            <person name="Sichtig H."/>
        </authorList>
    </citation>
    <scope>NUCLEOTIDE SEQUENCE [LARGE SCALE GENOMIC DNA]</scope>
    <source>
        <strain evidence="5">ATCC 29307</strain>
        <strain evidence="4">FDAARGOS_118</strain>
    </source>
</reference>
<organism evidence="2 6">
    <name type="scientific">Vibrio vulnificus</name>
    <dbReference type="NCBI Taxonomy" id="672"/>
    <lineage>
        <taxon>Bacteria</taxon>
        <taxon>Pseudomonadati</taxon>
        <taxon>Pseudomonadota</taxon>
        <taxon>Gammaproteobacteria</taxon>
        <taxon>Vibrionales</taxon>
        <taxon>Vibrionaceae</taxon>
        <taxon>Vibrio</taxon>
    </lineage>
</organism>
<dbReference type="PROSITE" id="PS51186">
    <property type="entry name" value="GNAT"/>
    <property type="match status" value="1"/>
</dbReference>
<dbReference type="Proteomes" id="UP000054370">
    <property type="component" value="Unassembled WGS sequence"/>
</dbReference>
<reference evidence="3" key="4">
    <citation type="submission" date="2021-03" db="EMBL/GenBank/DDBJ databases">
        <title>Study of the foodborne Vibrio vulnificus isolates from China.</title>
        <authorList>
            <person name="Zheng Z."/>
            <person name="Ye L."/>
        </authorList>
    </citation>
    <scope>NUCLEOTIDE SEQUENCE</scope>
    <source>
        <strain evidence="3">Vv1582</strain>
    </source>
</reference>
<evidence type="ECO:0000313" key="3">
    <source>
        <dbReference type="EMBL" id="MBN8122450.1"/>
    </source>
</evidence>
<dbReference type="SUPFAM" id="SSF55729">
    <property type="entry name" value="Acyl-CoA N-acyltransferases (Nat)"/>
    <property type="match status" value="1"/>
</dbReference>
<dbReference type="Pfam" id="PF13673">
    <property type="entry name" value="Acetyltransf_10"/>
    <property type="match status" value="1"/>
</dbReference>